<dbReference type="eggNOG" id="COG0789">
    <property type="taxonomic scope" value="Bacteria"/>
</dbReference>
<dbReference type="AlphaFoldDB" id="A0L7Y0"/>
<evidence type="ECO:0000313" key="3">
    <source>
        <dbReference type="EMBL" id="ABK44073.1"/>
    </source>
</evidence>
<keyword evidence="1" id="KW-0238">DNA-binding</keyword>
<dbReference type="InterPro" id="IPR047057">
    <property type="entry name" value="MerR_fam"/>
</dbReference>
<sequence>MVKIGVVAKRLGVSIRTIHMYEREGLFIAYKNNAGTRYFNERDVEWLLEVRKLIKTGISIAGIRRLMSLIPCWESKKCSFHNKHNCPVIEDNQLPCWANKDNLCDHSGQECRECEVYEMRFCVSKLKNYIDIRFKDDAGDELRLVGRA</sequence>
<dbReference type="STRING" id="156889.Mmc1_1564"/>
<dbReference type="KEGG" id="mgm:Mmc1_1564"/>
<dbReference type="GO" id="GO:0003700">
    <property type="term" value="F:DNA-binding transcription factor activity"/>
    <property type="evidence" value="ECO:0007669"/>
    <property type="project" value="InterPro"/>
</dbReference>
<evidence type="ECO:0000256" key="1">
    <source>
        <dbReference type="ARBA" id="ARBA00023125"/>
    </source>
</evidence>
<evidence type="ECO:0000313" key="4">
    <source>
        <dbReference type="Proteomes" id="UP000002586"/>
    </source>
</evidence>
<dbReference type="PROSITE" id="PS00552">
    <property type="entry name" value="HTH_MERR_1"/>
    <property type="match status" value="1"/>
</dbReference>
<gene>
    <name evidence="3" type="ordered locus">Mmc1_1564</name>
</gene>
<proteinExistence type="predicted"/>
<dbReference type="PROSITE" id="PS50937">
    <property type="entry name" value="HTH_MERR_2"/>
    <property type="match status" value="1"/>
</dbReference>
<dbReference type="CDD" id="cd00592">
    <property type="entry name" value="HTH_MerR-like"/>
    <property type="match status" value="1"/>
</dbReference>
<dbReference type="InterPro" id="IPR009061">
    <property type="entry name" value="DNA-bd_dom_put_sf"/>
</dbReference>
<dbReference type="PANTHER" id="PTHR30204">
    <property type="entry name" value="REDOX-CYCLING DRUG-SENSING TRANSCRIPTIONAL ACTIVATOR SOXR"/>
    <property type="match status" value="1"/>
</dbReference>
<dbReference type="EMBL" id="CP000471">
    <property type="protein sequence ID" value="ABK44073.1"/>
    <property type="molecule type" value="Genomic_DNA"/>
</dbReference>
<dbReference type="Proteomes" id="UP000002586">
    <property type="component" value="Chromosome"/>
</dbReference>
<dbReference type="SUPFAM" id="SSF46955">
    <property type="entry name" value="Putative DNA-binding domain"/>
    <property type="match status" value="1"/>
</dbReference>
<dbReference type="PRINTS" id="PR00040">
    <property type="entry name" value="HTHMERR"/>
</dbReference>
<dbReference type="SMART" id="SM00422">
    <property type="entry name" value="HTH_MERR"/>
    <property type="match status" value="1"/>
</dbReference>
<name>A0L7Y0_MAGMM</name>
<reference evidence="3 4" key="2">
    <citation type="journal article" date="2012" name="Int. J. Syst. Evol. Microbiol.">
        <title>Magnetococcus marinus gen. nov., sp. nov., a marine, magnetotactic bacterium that represents a novel lineage (Magnetococcaceae fam. nov.; Magnetococcales ord. nov.) at the base of the Alphaproteobacteria.</title>
        <authorList>
            <person name="Bazylinski D.A."/>
            <person name="Williams T.J."/>
            <person name="Lefevre C.T."/>
            <person name="Berg R.J."/>
            <person name="Zhang C.L."/>
            <person name="Bowser S.S."/>
            <person name="Dean A.J."/>
            <person name="Beveridge T.J."/>
        </authorList>
    </citation>
    <scope>NUCLEOTIDE SEQUENCE [LARGE SCALE GENOMIC DNA]</scope>
    <source>
        <strain evidence="4">ATCC BAA-1437 / JCM 17883 / MC-1</strain>
    </source>
</reference>
<dbReference type="GO" id="GO:0003677">
    <property type="term" value="F:DNA binding"/>
    <property type="evidence" value="ECO:0007669"/>
    <property type="project" value="UniProtKB-KW"/>
</dbReference>
<accession>A0L7Y0</accession>
<dbReference type="Gene3D" id="1.10.1660.10">
    <property type="match status" value="1"/>
</dbReference>
<dbReference type="InterPro" id="IPR000551">
    <property type="entry name" value="MerR-type_HTH_dom"/>
</dbReference>
<protein>
    <submittedName>
        <fullName evidence="3">Transcriptional regulator, MerR family</fullName>
    </submittedName>
</protein>
<organism evidence="3 4">
    <name type="scientific">Magnetococcus marinus (strain ATCC BAA-1437 / JCM 17883 / MC-1)</name>
    <dbReference type="NCBI Taxonomy" id="156889"/>
    <lineage>
        <taxon>Bacteria</taxon>
        <taxon>Pseudomonadati</taxon>
        <taxon>Pseudomonadota</taxon>
        <taxon>Magnetococcia</taxon>
        <taxon>Magnetococcales</taxon>
        <taxon>Magnetococcaceae</taxon>
        <taxon>Magnetococcus</taxon>
    </lineage>
</organism>
<evidence type="ECO:0000259" key="2">
    <source>
        <dbReference type="PROSITE" id="PS50937"/>
    </source>
</evidence>
<dbReference type="HOGENOM" id="CLU_147306_0_0_5"/>
<dbReference type="Pfam" id="PF13411">
    <property type="entry name" value="MerR_1"/>
    <property type="match status" value="1"/>
</dbReference>
<dbReference type="PANTHER" id="PTHR30204:SF58">
    <property type="entry name" value="HTH-TYPE TRANSCRIPTIONAL REGULATOR YFMP"/>
    <property type="match status" value="1"/>
</dbReference>
<reference evidence="4" key="1">
    <citation type="journal article" date="2009" name="Appl. Environ. Microbiol.">
        <title>Complete genome sequence of the chemolithoautotrophic marine magnetotactic coccus strain MC-1.</title>
        <authorList>
            <person name="Schubbe S."/>
            <person name="Williams T.J."/>
            <person name="Xie G."/>
            <person name="Kiss H.E."/>
            <person name="Brettin T.S."/>
            <person name="Martinez D."/>
            <person name="Ross C.A."/>
            <person name="Schuler D."/>
            <person name="Cox B.L."/>
            <person name="Nealson K.H."/>
            <person name="Bazylinski D.A."/>
        </authorList>
    </citation>
    <scope>NUCLEOTIDE SEQUENCE [LARGE SCALE GENOMIC DNA]</scope>
    <source>
        <strain evidence="4">ATCC BAA-1437 / JCM 17883 / MC-1</strain>
    </source>
</reference>
<keyword evidence="4" id="KW-1185">Reference proteome</keyword>
<feature type="domain" description="HTH merR-type" evidence="2">
    <location>
        <begin position="1"/>
        <end position="69"/>
    </location>
</feature>